<evidence type="ECO:0000313" key="4">
    <source>
        <dbReference type="Proteomes" id="UP000076962"/>
    </source>
</evidence>
<dbReference type="GO" id="GO:0120147">
    <property type="term" value="F:formylglycine-generating oxidase activity"/>
    <property type="evidence" value="ECO:0007669"/>
    <property type="project" value="TreeGrafter"/>
</dbReference>
<organism evidence="3 4">
    <name type="scientific">Candidatus Thiomargarita nelsonii</name>
    <dbReference type="NCBI Taxonomy" id="1003181"/>
    <lineage>
        <taxon>Bacteria</taxon>
        <taxon>Pseudomonadati</taxon>
        <taxon>Pseudomonadota</taxon>
        <taxon>Gammaproteobacteria</taxon>
        <taxon>Thiotrichales</taxon>
        <taxon>Thiotrichaceae</taxon>
        <taxon>Thiomargarita</taxon>
    </lineage>
</organism>
<dbReference type="Gene3D" id="3.40.50.1460">
    <property type="match status" value="1"/>
</dbReference>
<dbReference type="SUPFAM" id="SSF56436">
    <property type="entry name" value="C-type lectin-like"/>
    <property type="match status" value="1"/>
</dbReference>
<evidence type="ECO:0000259" key="1">
    <source>
        <dbReference type="Pfam" id="PF00656"/>
    </source>
</evidence>
<comment type="caution">
    <text evidence="3">The sequence shown here is derived from an EMBL/GenBank/DDBJ whole genome shotgun (WGS) entry which is preliminary data.</text>
</comment>
<dbReference type="Pfam" id="PF03781">
    <property type="entry name" value="FGE-sulfatase"/>
    <property type="match status" value="1"/>
</dbReference>
<feature type="domain" description="Peptidase C14 caspase" evidence="1">
    <location>
        <begin position="10"/>
        <end position="113"/>
    </location>
</feature>
<sequence>MEKGRSNSINIMILDACRDDPFPNINKSLNRGLSRINTTGSIIAFATAIGDTTPDNSPNGRNGLFTYHLISGLNKAYKTKQRIVDMFIDIMNGVKKDTNGQQQPWYNSSLQGKYCIGGCKETILVTKPKDYFQDHLKNGDLGPKMTWIPAGSVVMAKKTIDIGRFAMGIYEVTVAEYLNFVKSTNSNLPEWQKDANISRIKRYYSKLGAALKGDNYPIVGISWHNAMAYTKWLSQQTGETYTLPTEAQWQYAAGTNIKYWIGQANCLNCGDQFEYTAPVGSFTKNPFGLYDMLGNVQEWTCSEYQYKYRGEEQKCVDKNRIDSTRLSLVGGGWNTDKLQLTYRSKWSASTRYATVVHSYNQQNWRLAQTDRG</sequence>
<proteinExistence type="predicted"/>
<dbReference type="EMBL" id="LUTY01000210">
    <property type="protein sequence ID" value="OAD23694.1"/>
    <property type="molecule type" value="Genomic_DNA"/>
</dbReference>
<dbReference type="Pfam" id="PF00656">
    <property type="entry name" value="Peptidase_C14"/>
    <property type="match status" value="1"/>
</dbReference>
<dbReference type="SUPFAM" id="SSF52129">
    <property type="entry name" value="Caspase-like"/>
    <property type="match status" value="1"/>
</dbReference>
<protein>
    <submittedName>
        <fullName evidence="3">Sulphatase-modifying factor domain protein</fullName>
    </submittedName>
</protein>
<dbReference type="InterPro" id="IPR051043">
    <property type="entry name" value="Sulfatase_Mod_Factor_Kinase"/>
</dbReference>
<dbReference type="PANTHER" id="PTHR23150">
    <property type="entry name" value="SULFATASE MODIFYING FACTOR 1, 2"/>
    <property type="match status" value="1"/>
</dbReference>
<name>A0A176S700_9GAMM</name>
<evidence type="ECO:0000313" key="3">
    <source>
        <dbReference type="EMBL" id="OAD23694.1"/>
    </source>
</evidence>
<gene>
    <name evidence="3" type="ORF">THIOM_000465</name>
</gene>
<feature type="domain" description="Sulfatase-modifying factor enzyme-like" evidence="2">
    <location>
        <begin position="154"/>
        <end position="350"/>
    </location>
</feature>
<dbReference type="InterPro" id="IPR016187">
    <property type="entry name" value="CTDL_fold"/>
</dbReference>
<dbReference type="AlphaFoldDB" id="A0A176S700"/>
<keyword evidence="4" id="KW-1185">Reference proteome</keyword>
<dbReference type="GO" id="GO:0006508">
    <property type="term" value="P:proteolysis"/>
    <property type="evidence" value="ECO:0007669"/>
    <property type="project" value="InterPro"/>
</dbReference>
<dbReference type="InterPro" id="IPR029030">
    <property type="entry name" value="Caspase-like_dom_sf"/>
</dbReference>
<accession>A0A176S700</accession>
<dbReference type="GO" id="GO:0004197">
    <property type="term" value="F:cysteine-type endopeptidase activity"/>
    <property type="evidence" value="ECO:0007669"/>
    <property type="project" value="InterPro"/>
</dbReference>
<dbReference type="PANTHER" id="PTHR23150:SF19">
    <property type="entry name" value="FORMYLGLYCINE-GENERATING ENZYME"/>
    <property type="match status" value="1"/>
</dbReference>
<dbReference type="InterPro" id="IPR005532">
    <property type="entry name" value="SUMF_dom"/>
</dbReference>
<dbReference type="Gene3D" id="3.90.1580.10">
    <property type="entry name" value="paralog of FGE (formylglycine-generating enzyme)"/>
    <property type="match status" value="1"/>
</dbReference>
<dbReference type="InterPro" id="IPR042095">
    <property type="entry name" value="SUMF_sf"/>
</dbReference>
<dbReference type="PATRIC" id="fig|1003181.4.peg.680"/>
<dbReference type="InterPro" id="IPR011600">
    <property type="entry name" value="Pept_C14_caspase"/>
</dbReference>
<evidence type="ECO:0000259" key="2">
    <source>
        <dbReference type="Pfam" id="PF03781"/>
    </source>
</evidence>
<reference evidence="3 4" key="1">
    <citation type="submission" date="2016-05" db="EMBL/GenBank/DDBJ databases">
        <title>Single-cell genome of chain-forming Candidatus Thiomargarita nelsonii and comparison to other large sulfur-oxidizing bacteria.</title>
        <authorList>
            <person name="Winkel M."/>
            <person name="Salman V."/>
            <person name="Woyke T."/>
            <person name="Schulz-Vogt H."/>
            <person name="Richter M."/>
            <person name="Flood B."/>
            <person name="Bailey J."/>
            <person name="Amann R."/>
            <person name="Mussmann M."/>
        </authorList>
    </citation>
    <scope>NUCLEOTIDE SEQUENCE [LARGE SCALE GENOMIC DNA]</scope>
    <source>
        <strain evidence="3 4">THI036</strain>
    </source>
</reference>
<dbReference type="Proteomes" id="UP000076962">
    <property type="component" value="Unassembled WGS sequence"/>
</dbReference>